<keyword evidence="8" id="KW-0175">Coiled coil</keyword>
<dbReference type="EMBL" id="JANDZV010000009">
    <property type="protein sequence ID" value="MCZ7408238.1"/>
    <property type="molecule type" value="Genomic_DNA"/>
</dbReference>
<reference evidence="10 13" key="1">
    <citation type="submission" date="2014-10" db="EMBL/GenBank/DDBJ databases">
        <title>Complete genome sequence of Parvimonas micra KCOM 1535 (= ChDC B708).</title>
        <authorList>
            <person name="Kook J.-K."/>
            <person name="Park S.-N."/>
            <person name="Lim Y.K."/>
            <person name="Roh H."/>
        </authorList>
    </citation>
    <scope>NUCLEOTIDE SEQUENCE [LARGE SCALE GENOMIC DNA]</scope>
    <source>
        <strain evidence="10">KCOM 1535</strain>
        <strain evidence="13">KCOM 1535 / ChDC B708</strain>
    </source>
</reference>
<dbReference type="RefSeq" id="WP_004831866.1">
    <property type="nucleotide sequence ID" value="NZ_BHYQ01000001.1"/>
</dbReference>
<evidence type="ECO:0000313" key="12">
    <source>
        <dbReference type="EMBL" id="MCZ7408238.1"/>
    </source>
</evidence>
<evidence type="ECO:0000256" key="8">
    <source>
        <dbReference type="SAM" id="Coils"/>
    </source>
</evidence>
<evidence type="ECO:0000313" key="10">
    <source>
        <dbReference type="EMBL" id="AIZ36038.1"/>
    </source>
</evidence>
<evidence type="ECO:0000256" key="4">
    <source>
        <dbReference type="ARBA" id="ARBA00022980"/>
    </source>
</evidence>
<keyword evidence="3 7" id="KW-0694">RNA-binding</keyword>
<evidence type="ECO:0000313" key="11">
    <source>
        <dbReference type="EMBL" id="MBF1307357.1"/>
    </source>
</evidence>
<dbReference type="FunFam" id="3.10.430.100:FF:000002">
    <property type="entry name" value="50S ribosomal protein L9"/>
    <property type="match status" value="1"/>
</dbReference>
<dbReference type="InterPro" id="IPR020069">
    <property type="entry name" value="Ribosomal_bL9_C"/>
</dbReference>
<organism evidence="10 13">
    <name type="scientific">Parvimonas micra</name>
    <dbReference type="NCBI Taxonomy" id="33033"/>
    <lineage>
        <taxon>Bacteria</taxon>
        <taxon>Bacillati</taxon>
        <taxon>Bacillota</taxon>
        <taxon>Tissierellia</taxon>
        <taxon>Tissierellales</taxon>
        <taxon>Peptoniphilaceae</taxon>
        <taxon>Parvimonas</taxon>
    </lineage>
</organism>
<evidence type="ECO:0000256" key="5">
    <source>
        <dbReference type="ARBA" id="ARBA00023274"/>
    </source>
</evidence>
<dbReference type="InterPro" id="IPR036935">
    <property type="entry name" value="Ribosomal_bL9_N_sf"/>
</dbReference>
<dbReference type="GO" id="GO:0006412">
    <property type="term" value="P:translation"/>
    <property type="evidence" value="ECO:0007669"/>
    <property type="project" value="UniProtKB-UniRule"/>
</dbReference>
<reference evidence="12" key="3">
    <citation type="submission" date="2022-07" db="EMBL/GenBank/DDBJ databases">
        <title>Parvimonas micra travels from the subgingival sulcus of the human oral cavity to the colorectal adenocarcinoma.</title>
        <authorList>
            <person name="Conde-Perez K."/>
            <person name="Buetas E."/>
            <person name="Aja-Macaya P."/>
            <person name="Martin-De Arribas E."/>
            <person name="Iglesias-Corras I."/>
            <person name="Trigo-Tasende N."/>
            <person name="Nasser-Ali M."/>
            <person name="Estevez L.S."/>
            <person name="Rumbo-Feal S."/>
            <person name="Otero-Alen B."/>
            <person name="Noguera J.F."/>
            <person name="Concha A."/>
            <person name="Pardinas-Lopez S."/>
            <person name="Carda-Dieguez M."/>
            <person name="Gomez-Randulfe I."/>
            <person name="Martinez-Lago N."/>
            <person name="Ladra S."/>
            <person name="Aparicio L.A."/>
            <person name="Bou G."/>
            <person name="Mira A."/>
            <person name="Vallejo J.A."/>
            <person name="Poza M."/>
        </authorList>
    </citation>
    <scope>NUCLEOTIDE SEQUENCE</scope>
    <source>
        <strain evidence="12">PM79KC-AC-4</strain>
    </source>
</reference>
<evidence type="ECO:0000256" key="3">
    <source>
        <dbReference type="ARBA" id="ARBA00022884"/>
    </source>
</evidence>
<dbReference type="Proteomes" id="UP000031386">
    <property type="component" value="Chromosome"/>
</dbReference>
<evidence type="ECO:0000259" key="9">
    <source>
        <dbReference type="PROSITE" id="PS00651"/>
    </source>
</evidence>
<dbReference type="OrthoDB" id="9788336at2"/>
<comment type="similarity">
    <text evidence="1 7">Belongs to the bacterial ribosomal protein bL9 family.</text>
</comment>
<dbReference type="SUPFAM" id="SSF55658">
    <property type="entry name" value="L9 N-domain-like"/>
    <property type="match status" value="1"/>
</dbReference>
<feature type="coiled-coil region" evidence="8">
    <location>
        <begin position="37"/>
        <end position="85"/>
    </location>
</feature>
<dbReference type="Gene3D" id="3.40.5.10">
    <property type="entry name" value="Ribosomal protein L9, N-terminal domain"/>
    <property type="match status" value="1"/>
</dbReference>
<name>A0A0B4RZU9_9FIRM</name>
<dbReference type="STRING" id="33033.NW74_00990"/>
<protein>
    <recommendedName>
        <fullName evidence="6 7">Large ribosomal subunit protein bL9</fullName>
    </recommendedName>
</protein>
<dbReference type="Gene3D" id="3.10.430.100">
    <property type="entry name" value="Ribosomal protein L9, C-terminal domain"/>
    <property type="match status" value="1"/>
</dbReference>
<keyword evidence="5 7" id="KW-0687">Ribonucleoprotein</keyword>
<dbReference type="Pfam" id="PF01281">
    <property type="entry name" value="Ribosomal_L9_N"/>
    <property type="match status" value="1"/>
</dbReference>
<comment type="function">
    <text evidence="7">Binds to the 23S rRNA.</text>
</comment>
<dbReference type="PANTHER" id="PTHR21368">
    <property type="entry name" value="50S RIBOSOMAL PROTEIN L9"/>
    <property type="match status" value="1"/>
</dbReference>
<gene>
    <name evidence="7 12" type="primary">rplI</name>
    <name evidence="11" type="ORF">HXM94_06230</name>
    <name evidence="12" type="ORF">NND69_07735</name>
    <name evidence="10" type="ORF">NW74_00990</name>
</gene>
<dbReference type="GO" id="GO:1990904">
    <property type="term" value="C:ribonucleoprotein complex"/>
    <property type="evidence" value="ECO:0007669"/>
    <property type="project" value="UniProtKB-KW"/>
</dbReference>
<dbReference type="InterPro" id="IPR000244">
    <property type="entry name" value="Ribosomal_bL9"/>
</dbReference>
<proteinExistence type="inferred from homology"/>
<keyword evidence="2 7" id="KW-0699">rRNA-binding</keyword>
<dbReference type="KEGG" id="pmic:NW74_00990"/>
<evidence type="ECO:0000256" key="6">
    <source>
        <dbReference type="ARBA" id="ARBA00035292"/>
    </source>
</evidence>
<dbReference type="GeneID" id="93384672"/>
<sequence length="148" mass="16705">MKVILIKDVKSFGKAGELVNAKTGYARNFLIPNGLAKEATKENLEIWEKEQAELKRIEAENIKNAKELKETLEKLEVVIKTKTGNGDKLFGSITSQDISDALKKQHKIEIDKRKIELKENIKSLCTLTVPVRVYPEIVATVKVSIEKE</sequence>
<dbReference type="InterPro" id="IPR036791">
    <property type="entry name" value="Ribosomal_bL9_C_sf"/>
</dbReference>
<reference evidence="11" key="2">
    <citation type="submission" date="2020-04" db="EMBL/GenBank/DDBJ databases">
        <title>Deep metagenomics examines the oral microbiome during advanced dental caries in children, revealing novel taxa and co-occurrences with host molecules.</title>
        <authorList>
            <person name="Baker J.L."/>
            <person name="Morton J.T."/>
            <person name="Dinis M."/>
            <person name="Alvarez R."/>
            <person name="Tran N.C."/>
            <person name="Knight R."/>
            <person name="Edlund A."/>
        </authorList>
    </citation>
    <scope>NUCLEOTIDE SEQUENCE</scope>
    <source>
        <strain evidence="11">JCVI_23_bin.11</strain>
    </source>
</reference>
<dbReference type="Proteomes" id="UP001141458">
    <property type="component" value="Unassembled WGS sequence"/>
</dbReference>
<dbReference type="HAMAP" id="MF_00503">
    <property type="entry name" value="Ribosomal_bL9"/>
    <property type="match status" value="1"/>
</dbReference>
<evidence type="ECO:0000256" key="7">
    <source>
        <dbReference type="HAMAP-Rule" id="MF_00503"/>
    </source>
</evidence>
<dbReference type="PROSITE" id="PS00651">
    <property type="entry name" value="RIBOSOMAL_L9"/>
    <property type="match status" value="1"/>
</dbReference>
<dbReference type="AlphaFoldDB" id="A0A0B4RZU9"/>
<dbReference type="EMBL" id="JABZRE010000024">
    <property type="protein sequence ID" value="MBF1307357.1"/>
    <property type="molecule type" value="Genomic_DNA"/>
</dbReference>
<accession>A0A0B4RZU9</accession>
<dbReference type="Proteomes" id="UP000758611">
    <property type="component" value="Unassembled WGS sequence"/>
</dbReference>
<evidence type="ECO:0000256" key="2">
    <source>
        <dbReference type="ARBA" id="ARBA00022730"/>
    </source>
</evidence>
<evidence type="ECO:0000313" key="13">
    <source>
        <dbReference type="Proteomes" id="UP000031386"/>
    </source>
</evidence>
<dbReference type="GO" id="GO:0003735">
    <property type="term" value="F:structural constituent of ribosome"/>
    <property type="evidence" value="ECO:0007669"/>
    <property type="project" value="InterPro"/>
</dbReference>
<evidence type="ECO:0000256" key="1">
    <source>
        <dbReference type="ARBA" id="ARBA00010605"/>
    </source>
</evidence>
<keyword evidence="4 7" id="KW-0689">Ribosomal protein</keyword>
<dbReference type="EMBL" id="CP009761">
    <property type="protein sequence ID" value="AIZ36038.1"/>
    <property type="molecule type" value="Genomic_DNA"/>
</dbReference>
<dbReference type="InterPro" id="IPR009027">
    <property type="entry name" value="Ribosomal_bL9/RNase_H1_N"/>
</dbReference>
<dbReference type="InterPro" id="IPR020594">
    <property type="entry name" value="Ribosomal_bL9_bac/chp"/>
</dbReference>
<keyword evidence="13" id="KW-1185">Reference proteome</keyword>
<feature type="domain" description="Ribosomal protein L9" evidence="9">
    <location>
        <begin position="13"/>
        <end position="40"/>
    </location>
</feature>
<dbReference type="Pfam" id="PF03948">
    <property type="entry name" value="Ribosomal_L9_C"/>
    <property type="match status" value="1"/>
</dbReference>
<dbReference type="SUPFAM" id="SSF55653">
    <property type="entry name" value="Ribosomal protein L9 C-domain"/>
    <property type="match status" value="1"/>
</dbReference>
<dbReference type="GO" id="GO:0019843">
    <property type="term" value="F:rRNA binding"/>
    <property type="evidence" value="ECO:0007669"/>
    <property type="project" value="UniProtKB-UniRule"/>
</dbReference>
<dbReference type="InterPro" id="IPR020070">
    <property type="entry name" value="Ribosomal_bL9_N"/>
</dbReference>
<dbReference type="NCBIfam" id="TIGR00158">
    <property type="entry name" value="L9"/>
    <property type="match status" value="1"/>
</dbReference>
<dbReference type="GO" id="GO:0005840">
    <property type="term" value="C:ribosome"/>
    <property type="evidence" value="ECO:0007669"/>
    <property type="project" value="UniProtKB-KW"/>
</dbReference>